<evidence type="ECO:0000256" key="5">
    <source>
        <dbReference type="SAM" id="Phobius"/>
    </source>
</evidence>
<dbReference type="InterPro" id="IPR036259">
    <property type="entry name" value="MFS_trans_sf"/>
</dbReference>
<feature type="transmembrane region" description="Helical" evidence="5">
    <location>
        <begin position="322"/>
        <end position="344"/>
    </location>
</feature>
<feature type="compositionally biased region" description="Basic and acidic residues" evidence="4">
    <location>
        <begin position="398"/>
        <end position="408"/>
    </location>
</feature>
<evidence type="ECO:0000313" key="7">
    <source>
        <dbReference type="Proteomes" id="UP001595711"/>
    </source>
</evidence>
<feature type="region of interest" description="Disordered" evidence="4">
    <location>
        <begin position="383"/>
        <end position="442"/>
    </location>
</feature>
<comment type="caution">
    <text evidence="6">The sequence shown here is derived from an EMBL/GenBank/DDBJ whole genome shotgun (WGS) entry which is preliminary data.</text>
</comment>
<proteinExistence type="predicted"/>
<feature type="transmembrane region" description="Helical" evidence="5">
    <location>
        <begin position="235"/>
        <end position="253"/>
    </location>
</feature>
<dbReference type="PANTHER" id="PTHR23521">
    <property type="entry name" value="TRANSPORTER MFS SUPERFAMILY"/>
    <property type="match status" value="1"/>
</dbReference>
<evidence type="ECO:0000256" key="4">
    <source>
        <dbReference type="SAM" id="MobiDB-lite"/>
    </source>
</evidence>
<dbReference type="EMBL" id="JBHRYJ010000003">
    <property type="protein sequence ID" value="MFC3676764.1"/>
    <property type="molecule type" value="Genomic_DNA"/>
</dbReference>
<feature type="transmembrane region" description="Helical" evidence="5">
    <location>
        <begin position="39"/>
        <end position="59"/>
    </location>
</feature>
<dbReference type="Proteomes" id="UP001595711">
    <property type="component" value="Unassembled WGS sequence"/>
</dbReference>
<keyword evidence="2 5" id="KW-1133">Transmembrane helix</keyword>
<accession>A0ABV7VHA3</accession>
<protein>
    <submittedName>
        <fullName evidence="6">MFS transporter</fullName>
    </submittedName>
</protein>
<dbReference type="InterPro" id="IPR011701">
    <property type="entry name" value="MFS"/>
</dbReference>
<evidence type="ECO:0000256" key="3">
    <source>
        <dbReference type="ARBA" id="ARBA00023136"/>
    </source>
</evidence>
<feature type="transmembrane region" description="Helical" evidence="5">
    <location>
        <begin position="265"/>
        <end position="284"/>
    </location>
</feature>
<dbReference type="Pfam" id="PF07690">
    <property type="entry name" value="MFS_1"/>
    <property type="match status" value="1"/>
</dbReference>
<keyword evidence="7" id="KW-1185">Reference proteome</keyword>
<dbReference type="CDD" id="cd17477">
    <property type="entry name" value="MFS_YcaD_like"/>
    <property type="match status" value="1"/>
</dbReference>
<keyword evidence="3 5" id="KW-0472">Membrane</keyword>
<dbReference type="PANTHER" id="PTHR23521:SF3">
    <property type="entry name" value="MFS TRANSPORTER"/>
    <property type="match status" value="1"/>
</dbReference>
<reference evidence="7" key="1">
    <citation type="journal article" date="2019" name="Int. J. Syst. Evol. Microbiol.">
        <title>The Global Catalogue of Microorganisms (GCM) 10K type strain sequencing project: providing services to taxonomists for standard genome sequencing and annotation.</title>
        <authorList>
            <consortium name="The Broad Institute Genomics Platform"/>
            <consortium name="The Broad Institute Genome Sequencing Center for Infectious Disease"/>
            <person name="Wu L."/>
            <person name="Ma J."/>
        </authorList>
    </citation>
    <scope>NUCLEOTIDE SEQUENCE [LARGE SCALE GENOMIC DNA]</scope>
    <source>
        <strain evidence="7">KCTC 42182</strain>
    </source>
</reference>
<feature type="transmembrane region" description="Helical" evidence="5">
    <location>
        <begin position="350"/>
        <end position="373"/>
    </location>
</feature>
<feature type="transmembrane region" description="Helical" evidence="5">
    <location>
        <begin position="131"/>
        <end position="152"/>
    </location>
</feature>
<feature type="transmembrane region" description="Helical" evidence="5">
    <location>
        <begin position="98"/>
        <end position="119"/>
    </location>
</feature>
<organism evidence="6 7">
    <name type="scientific">Ferrovibrio xuzhouensis</name>
    <dbReference type="NCBI Taxonomy" id="1576914"/>
    <lineage>
        <taxon>Bacteria</taxon>
        <taxon>Pseudomonadati</taxon>
        <taxon>Pseudomonadota</taxon>
        <taxon>Alphaproteobacteria</taxon>
        <taxon>Rhodospirillales</taxon>
        <taxon>Rhodospirillaceae</taxon>
        <taxon>Ferrovibrio</taxon>
    </lineage>
</organism>
<gene>
    <name evidence="6" type="ORF">ACFOOQ_14500</name>
</gene>
<evidence type="ECO:0000256" key="1">
    <source>
        <dbReference type="ARBA" id="ARBA00022692"/>
    </source>
</evidence>
<keyword evidence="1 5" id="KW-0812">Transmembrane</keyword>
<feature type="transmembrane region" description="Helical" evidence="5">
    <location>
        <begin position="199"/>
        <end position="220"/>
    </location>
</feature>
<evidence type="ECO:0000313" key="6">
    <source>
        <dbReference type="EMBL" id="MFC3676764.1"/>
    </source>
</evidence>
<evidence type="ECO:0000256" key="2">
    <source>
        <dbReference type="ARBA" id="ARBA00022989"/>
    </source>
</evidence>
<name>A0ABV7VHA3_9PROT</name>
<dbReference type="InterPro" id="IPR047200">
    <property type="entry name" value="MFS_YcaD-like"/>
</dbReference>
<dbReference type="RefSeq" id="WP_379727907.1">
    <property type="nucleotide sequence ID" value="NZ_JBHRYJ010000003.1"/>
</dbReference>
<feature type="compositionally biased region" description="Pro residues" evidence="4">
    <location>
        <begin position="417"/>
        <end position="430"/>
    </location>
</feature>
<feature type="transmembrane region" description="Helical" evidence="5">
    <location>
        <begin position="71"/>
        <end position="92"/>
    </location>
</feature>
<feature type="transmembrane region" description="Helical" evidence="5">
    <location>
        <begin position="158"/>
        <end position="178"/>
    </location>
</feature>
<sequence length="442" mass="45641">MIAAIAPVGALLLSVALLLTGNGLQGTLLPVRASMESFSPLSIGVLGASYYIGFAIGVLGTPRLIGRVGHIRLFTAMVALASVAPLAHALFVAPPFWWLMRGMNGVCMASLYLIIESWLNERATTENRGAVFTIYTTVNYSVITLGQLLILADDPVKFPLYALASILVSVAAVPVALSRSPQPAQVVAARLPLSALFRVSPVGAAGCMTVGIANGAFWALGPAFVLQSGLHVSDVALFMSATVVGGAVSQWPFGRLSDRIDRRLMLMISCIAASASGVAIVLAGMYAPSLVIPAGFLFGVFSFPVYALSVAHANDMARGADFVAVAGGLLMVNGIASVIGPLLASGTMQVVGAAGLFAFTAVSHGVMALFTLYRMQRRAAPTPEEKTDFVPMPAHAPRLGDIDPRGEAPAETGGPPEDGPPSPDGPGPDEPPPEGEGRQAAA</sequence>
<feature type="transmembrane region" description="Helical" evidence="5">
    <location>
        <begin position="290"/>
        <end position="310"/>
    </location>
</feature>
<dbReference type="SUPFAM" id="SSF103473">
    <property type="entry name" value="MFS general substrate transporter"/>
    <property type="match status" value="1"/>
</dbReference>
<dbReference type="Gene3D" id="1.20.1250.20">
    <property type="entry name" value="MFS general substrate transporter like domains"/>
    <property type="match status" value="2"/>
</dbReference>